<evidence type="ECO:0000313" key="8">
    <source>
        <dbReference type="RefSeq" id="XP_035680135.1"/>
    </source>
</evidence>
<proteinExistence type="predicted"/>
<dbReference type="OMA" id="LQIGFRC"/>
<name>A0A9J7MV83_BRAFL</name>
<evidence type="ECO:0000256" key="1">
    <source>
        <dbReference type="ARBA" id="ARBA00004141"/>
    </source>
</evidence>
<dbReference type="KEGG" id="bfo:118418333"/>
<feature type="compositionally biased region" description="Pro residues" evidence="5">
    <location>
        <begin position="362"/>
        <end position="372"/>
    </location>
</feature>
<reference evidence="7" key="1">
    <citation type="journal article" date="2020" name="Nat. Ecol. Evol.">
        <title>Deeply conserved synteny resolves early events in vertebrate evolution.</title>
        <authorList>
            <person name="Simakov O."/>
            <person name="Marletaz F."/>
            <person name="Yue J.X."/>
            <person name="O'Connell B."/>
            <person name="Jenkins J."/>
            <person name="Brandt A."/>
            <person name="Calef R."/>
            <person name="Tung C.H."/>
            <person name="Huang T.K."/>
            <person name="Schmutz J."/>
            <person name="Satoh N."/>
            <person name="Yu J.K."/>
            <person name="Putnam N.H."/>
            <person name="Green R.E."/>
            <person name="Rokhsar D.S."/>
        </authorList>
    </citation>
    <scope>NUCLEOTIDE SEQUENCE [LARGE SCALE GENOMIC DNA]</scope>
    <source>
        <strain evidence="7">S238N-H82</strain>
    </source>
</reference>
<evidence type="ECO:0000256" key="5">
    <source>
        <dbReference type="SAM" id="MobiDB-lite"/>
    </source>
</evidence>
<dbReference type="RefSeq" id="XP_035680135.1">
    <property type="nucleotide sequence ID" value="XM_035824242.1"/>
</dbReference>
<evidence type="ECO:0000256" key="6">
    <source>
        <dbReference type="SAM" id="Phobius"/>
    </source>
</evidence>
<feature type="transmembrane region" description="Helical" evidence="6">
    <location>
        <begin position="94"/>
        <end position="117"/>
    </location>
</feature>
<keyword evidence="3 6" id="KW-1133">Transmembrane helix</keyword>
<evidence type="ECO:0000256" key="2">
    <source>
        <dbReference type="ARBA" id="ARBA00022692"/>
    </source>
</evidence>
<keyword evidence="7" id="KW-1185">Reference proteome</keyword>
<evidence type="ECO:0000256" key="3">
    <source>
        <dbReference type="ARBA" id="ARBA00022989"/>
    </source>
</evidence>
<dbReference type="Pfam" id="PF00335">
    <property type="entry name" value="Tetraspanin"/>
    <property type="match status" value="1"/>
</dbReference>
<feature type="transmembrane region" description="Helical" evidence="6">
    <location>
        <begin position="21"/>
        <end position="41"/>
    </location>
</feature>
<dbReference type="GeneID" id="118418333"/>
<dbReference type="GO" id="GO:0007601">
    <property type="term" value="P:visual perception"/>
    <property type="evidence" value="ECO:0007669"/>
    <property type="project" value="InterPro"/>
</dbReference>
<sequence>MVVINFTEEKRVRLATVLQCFNALSTLCSLFLISGGLFIKFRVEDKVALIEDYGNIDGLCYTLMAFGVLGVGLNLFGMKVSSDSKSPETRSKGLVIYMAVTALFCLLVFCAGITTFAHKMHLQSAFDKGITKAMNQYQHGGSLKIEVDILQTEYHCCGSEGPEDWFKMKMSDGRYLTSDVPFSCCNMRYNRPCIHHGLTGAAAGTHYNFKYEGAQKHIIYQTGCKEALMNYFGGQVLETVGGTIMVIWVFQLAVTFGVRYLQTAIGSIDPSDPEGDSKGHIFASPAKKDKDTEGGGGGKQQKSKKTKKFGKITGKFGKNKKKPVPPEPDYDQVPDEEPLEWTLDPSDSSFENEPDAEQAPAAPAPPPPPPPP</sequence>
<dbReference type="SUPFAM" id="SSF48652">
    <property type="entry name" value="Tetraspanin"/>
    <property type="match status" value="1"/>
</dbReference>
<organism evidence="7 8">
    <name type="scientific">Branchiostoma floridae</name>
    <name type="common">Florida lancelet</name>
    <name type="synonym">Amphioxus</name>
    <dbReference type="NCBI Taxonomy" id="7739"/>
    <lineage>
        <taxon>Eukaryota</taxon>
        <taxon>Metazoa</taxon>
        <taxon>Chordata</taxon>
        <taxon>Cephalochordata</taxon>
        <taxon>Leptocardii</taxon>
        <taxon>Amphioxiformes</taxon>
        <taxon>Branchiostomatidae</taxon>
        <taxon>Branchiostoma</taxon>
    </lineage>
</organism>
<dbReference type="Proteomes" id="UP000001554">
    <property type="component" value="Chromosome 1"/>
</dbReference>
<dbReference type="GO" id="GO:0016020">
    <property type="term" value="C:membrane"/>
    <property type="evidence" value="ECO:0007669"/>
    <property type="project" value="UniProtKB-SubCell"/>
</dbReference>
<dbReference type="Gene3D" id="1.10.1450.10">
    <property type="entry name" value="Tetraspanin"/>
    <property type="match status" value="1"/>
</dbReference>
<dbReference type="InterPro" id="IPR000830">
    <property type="entry name" value="Peripherin/rom-1"/>
</dbReference>
<keyword evidence="2 6" id="KW-0812">Transmembrane</keyword>
<comment type="subcellular location">
    <subcellularLocation>
        <location evidence="1">Membrane</location>
        <topology evidence="1">Multi-pass membrane protein</topology>
    </subcellularLocation>
</comment>
<feature type="region of interest" description="Disordered" evidence="5">
    <location>
        <begin position="267"/>
        <end position="372"/>
    </location>
</feature>
<accession>A0A9J7MV83</accession>
<gene>
    <name evidence="8" type="primary">LOC118418333</name>
</gene>
<feature type="compositionally biased region" description="Basic residues" evidence="5">
    <location>
        <begin position="301"/>
        <end position="310"/>
    </location>
</feature>
<evidence type="ECO:0000313" key="7">
    <source>
        <dbReference type="Proteomes" id="UP000001554"/>
    </source>
</evidence>
<reference evidence="8" key="2">
    <citation type="submission" date="2025-08" db="UniProtKB">
        <authorList>
            <consortium name="RefSeq"/>
        </authorList>
    </citation>
    <scope>IDENTIFICATION</scope>
    <source>
        <strain evidence="8">S238N-H82</strain>
        <tissue evidence="8">Testes</tissue>
    </source>
</reference>
<dbReference type="InterPro" id="IPR018499">
    <property type="entry name" value="Tetraspanin/Peripherin"/>
</dbReference>
<dbReference type="InterPro" id="IPR008952">
    <property type="entry name" value="Tetraspanin_EC2_sf"/>
</dbReference>
<protein>
    <submittedName>
        <fullName evidence="8">Peripherin-2-like</fullName>
    </submittedName>
</protein>
<dbReference type="PANTHER" id="PTHR19282">
    <property type="entry name" value="TETRASPANIN"/>
    <property type="match status" value="1"/>
</dbReference>
<feature type="transmembrane region" description="Helical" evidence="6">
    <location>
        <begin position="61"/>
        <end position="82"/>
    </location>
</feature>
<dbReference type="PANTHER" id="PTHR19282:SF549">
    <property type="entry name" value="TETRASPANIN"/>
    <property type="match status" value="1"/>
</dbReference>
<dbReference type="OrthoDB" id="9836210at2759"/>
<dbReference type="AlphaFoldDB" id="A0A9J7MV83"/>
<evidence type="ECO:0000256" key="4">
    <source>
        <dbReference type="ARBA" id="ARBA00023136"/>
    </source>
</evidence>
<feature type="compositionally biased region" description="Acidic residues" evidence="5">
    <location>
        <begin position="328"/>
        <end position="339"/>
    </location>
</feature>
<keyword evidence="4 6" id="KW-0472">Membrane</keyword>
<dbReference type="PRINTS" id="PR00218">
    <property type="entry name" value="PERIPHERNRDS"/>
</dbReference>